<sequence length="85" mass="9479">MSDEEKLESQGSRPNETAEEKFIRIANLRVPNAIKKIKLIGNLSASAYKYSEDQVSKTIASLRQAVDEVEAKFKKGSQKSDSFSL</sequence>
<evidence type="ECO:0000256" key="1">
    <source>
        <dbReference type="SAM" id="Coils"/>
    </source>
</evidence>
<organism evidence="2 3">
    <name type="scientific">Candidatus Taenaricola geysiri</name>
    <dbReference type="NCBI Taxonomy" id="1974752"/>
    <lineage>
        <taxon>Bacteria</taxon>
        <taxon>Pseudomonadati</taxon>
        <taxon>Candidatus Omnitrophota</taxon>
        <taxon>Candidatus Taenaricola</taxon>
    </lineage>
</organism>
<proteinExistence type="predicted"/>
<name>A0A2J0LL69_9BACT</name>
<evidence type="ECO:0000313" key="3">
    <source>
        <dbReference type="Proteomes" id="UP000231267"/>
    </source>
</evidence>
<evidence type="ECO:0000313" key="2">
    <source>
        <dbReference type="EMBL" id="PIW66800.1"/>
    </source>
</evidence>
<protein>
    <submittedName>
        <fullName evidence="2">Uncharacterized protein</fullName>
    </submittedName>
</protein>
<comment type="caution">
    <text evidence="2">The sequence shown here is derived from an EMBL/GenBank/DDBJ whole genome shotgun (WGS) entry which is preliminary data.</text>
</comment>
<dbReference type="Proteomes" id="UP000231267">
    <property type="component" value="Unassembled WGS sequence"/>
</dbReference>
<reference evidence="2 3" key="1">
    <citation type="submission" date="2017-09" db="EMBL/GenBank/DDBJ databases">
        <title>Depth-based differentiation of microbial function through sediment-hosted aquifers and enrichment of novel symbionts in the deep terrestrial subsurface.</title>
        <authorList>
            <person name="Probst A.J."/>
            <person name="Ladd B."/>
            <person name="Jarett J.K."/>
            <person name="Geller-Mcgrath D.E."/>
            <person name="Sieber C.M."/>
            <person name="Emerson J.B."/>
            <person name="Anantharaman K."/>
            <person name="Thomas B.C."/>
            <person name="Malmstrom R."/>
            <person name="Stieglmeier M."/>
            <person name="Klingl A."/>
            <person name="Woyke T."/>
            <person name="Ryan C.M."/>
            <person name="Banfield J.F."/>
        </authorList>
    </citation>
    <scope>NUCLEOTIDE SEQUENCE [LARGE SCALE GENOMIC DNA]</scope>
    <source>
        <strain evidence="2">CG12_big_fil_rev_8_21_14_0_65_43_15</strain>
    </source>
</reference>
<accession>A0A2J0LL69</accession>
<dbReference type="AlphaFoldDB" id="A0A2J0LL69"/>
<gene>
    <name evidence="2" type="ORF">COW11_01385</name>
</gene>
<keyword evidence="1" id="KW-0175">Coiled coil</keyword>
<dbReference type="EMBL" id="PFGP01000028">
    <property type="protein sequence ID" value="PIW66800.1"/>
    <property type="molecule type" value="Genomic_DNA"/>
</dbReference>
<feature type="coiled-coil region" evidence="1">
    <location>
        <begin position="52"/>
        <end position="79"/>
    </location>
</feature>